<dbReference type="RefSeq" id="WP_114484943.1">
    <property type="nucleotide sequence ID" value="NZ_CBCSHM010000005.1"/>
</dbReference>
<evidence type="ECO:0000313" key="2">
    <source>
        <dbReference type="Proteomes" id="UP000253204"/>
    </source>
</evidence>
<gene>
    <name evidence="1" type="ORF">DU506_00225</name>
</gene>
<reference evidence="1 2" key="1">
    <citation type="submission" date="2018-07" db="EMBL/GenBank/DDBJ databases">
        <title>Halomonas rutogse sp. nov., isolated from Lake TangqianCo on Tibetan Plateau.</title>
        <authorList>
            <person name="Lu H."/>
            <person name="Xing P."/>
            <person name="Wu Q."/>
        </authorList>
    </citation>
    <scope>NUCLEOTIDE SEQUENCE [LARGE SCALE GENOMIC DNA]</scope>
    <source>
        <strain evidence="1 2">TQ8S</strain>
    </source>
</reference>
<accession>A0A368U9J1</accession>
<protein>
    <submittedName>
        <fullName evidence="1">Uncharacterized protein</fullName>
    </submittedName>
</protein>
<organism evidence="1 2">
    <name type="scientific">Vreelandella rituensis</name>
    <dbReference type="NCBI Taxonomy" id="2282306"/>
    <lineage>
        <taxon>Bacteria</taxon>
        <taxon>Pseudomonadati</taxon>
        <taxon>Pseudomonadota</taxon>
        <taxon>Gammaproteobacteria</taxon>
        <taxon>Oceanospirillales</taxon>
        <taxon>Halomonadaceae</taxon>
        <taxon>Vreelandella</taxon>
    </lineage>
</organism>
<dbReference type="EMBL" id="QPIJ01000001">
    <property type="protein sequence ID" value="RCV93615.1"/>
    <property type="molecule type" value="Genomic_DNA"/>
</dbReference>
<comment type="caution">
    <text evidence="1">The sequence shown here is derived from an EMBL/GenBank/DDBJ whole genome shotgun (WGS) entry which is preliminary data.</text>
</comment>
<evidence type="ECO:0000313" key="1">
    <source>
        <dbReference type="EMBL" id="RCV93615.1"/>
    </source>
</evidence>
<dbReference type="AlphaFoldDB" id="A0A368U9J1"/>
<keyword evidence="2" id="KW-1185">Reference proteome</keyword>
<proteinExistence type="predicted"/>
<dbReference type="Proteomes" id="UP000253204">
    <property type="component" value="Unassembled WGS sequence"/>
</dbReference>
<name>A0A368U9J1_9GAMM</name>
<sequence>MSHNPAPFQLVRVQMTYREDEKDSFQIMVPVDQDGRICVDEFYGHFIDEGEMYPVLIAEDGEGDTVLRYLVDWGWGEKSCTHIEILSRPLAINQEVWREDVSSNGRDRYCYEIRSITPLL</sequence>